<evidence type="ECO:0000313" key="9">
    <source>
        <dbReference type="Proteomes" id="UP001152759"/>
    </source>
</evidence>
<dbReference type="EMBL" id="OU963870">
    <property type="protein sequence ID" value="CAH0395551.1"/>
    <property type="molecule type" value="Genomic_DNA"/>
</dbReference>
<dbReference type="Pfam" id="PF10256">
    <property type="entry name" value="Erf4"/>
    <property type="match status" value="1"/>
</dbReference>
<organism evidence="8 9">
    <name type="scientific">Bemisia tabaci</name>
    <name type="common">Sweetpotato whitefly</name>
    <name type="synonym">Aleurodes tabaci</name>
    <dbReference type="NCBI Taxonomy" id="7038"/>
    <lineage>
        <taxon>Eukaryota</taxon>
        <taxon>Metazoa</taxon>
        <taxon>Ecdysozoa</taxon>
        <taxon>Arthropoda</taxon>
        <taxon>Hexapoda</taxon>
        <taxon>Insecta</taxon>
        <taxon>Pterygota</taxon>
        <taxon>Neoptera</taxon>
        <taxon>Paraneoptera</taxon>
        <taxon>Hemiptera</taxon>
        <taxon>Sternorrhyncha</taxon>
        <taxon>Aleyrodoidea</taxon>
        <taxon>Aleyrodidae</taxon>
        <taxon>Aleyrodinae</taxon>
        <taxon>Bemisia</taxon>
    </lineage>
</organism>
<dbReference type="AlphaFoldDB" id="A0A9P0F7Q8"/>
<dbReference type="PANTHER" id="PTHR13254:SF0">
    <property type="entry name" value="GOLGIN SUBFAMILY A MEMBER 7_ERF4 DOMAIN-CONTAINING PROTEIN"/>
    <property type="match status" value="1"/>
</dbReference>
<dbReference type="GO" id="GO:0002178">
    <property type="term" value="C:palmitoyltransferase complex"/>
    <property type="evidence" value="ECO:0007669"/>
    <property type="project" value="TreeGrafter"/>
</dbReference>
<evidence type="ECO:0000256" key="3">
    <source>
        <dbReference type="ARBA" id="ARBA00011396"/>
    </source>
</evidence>
<comment type="subcellular location">
    <subcellularLocation>
        <location evidence="1">Endoplasmic reticulum membrane</location>
        <topology evidence="1">Peripheral membrane protein</topology>
    </subcellularLocation>
</comment>
<dbReference type="GO" id="GO:0005789">
    <property type="term" value="C:endoplasmic reticulum membrane"/>
    <property type="evidence" value="ECO:0007669"/>
    <property type="project" value="UniProtKB-SubCell"/>
</dbReference>
<keyword evidence="9" id="KW-1185">Reference proteome</keyword>
<comment type="subunit">
    <text evidence="3">Interacts with ERF2.</text>
</comment>
<keyword evidence="5" id="KW-0256">Endoplasmic reticulum</keyword>
<name>A0A9P0F7Q8_BEMTA</name>
<feature type="domain" description="Golgin subfamily A member 7/ERF4" evidence="7">
    <location>
        <begin position="23"/>
        <end position="135"/>
    </location>
</feature>
<sequence length="147" mass="16641">MTPPHSGIRSNPGTPQTQLCAKIFIQRDYSEGTPVKFQNVFPSELEDKIERSAFEYTINQLNAYFAEAETATCSTYCEGCLACLTAYLIFICTETHYEKCLKKVAKFVLEQNEHVYVPRGLLLTNPAERGLRVIEISILDQPLVTRT</sequence>
<dbReference type="PANTHER" id="PTHR13254">
    <property type="entry name" value="GOLGI AUTOANTIGEN, GOLGIN SUBFAMILY A, 7"/>
    <property type="match status" value="1"/>
</dbReference>
<dbReference type="InterPro" id="IPR019383">
    <property type="entry name" value="Golgin_A_7/ERF4"/>
</dbReference>
<evidence type="ECO:0000256" key="6">
    <source>
        <dbReference type="ARBA" id="ARBA00023136"/>
    </source>
</evidence>
<gene>
    <name evidence="8" type="ORF">BEMITA_LOCUS13721</name>
</gene>
<protein>
    <recommendedName>
        <fullName evidence="4">Ras modification protein ERF4</fullName>
    </recommendedName>
</protein>
<dbReference type="OrthoDB" id="2190159at2759"/>
<proteinExistence type="inferred from homology"/>
<reference evidence="8" key="1">
    <citation type="submission" date="2021-12" db="EMBL/GenBank/DDBJ databases">
        <authorList>
            <person name="King R."/>
        </authorList>
    </citation>
    <scope>NUCLEOTIDE SEQUENCE</scope>
</reference>
<dbReference type="GO" id="GO:0006612">
    <property type="term" value="P:protein targeting to membrane"/>
    <property type="evidence" value="ECO:0007669"/>
    <property type="project" value="TreeGrafter"/>
</dbReference>
<evidence type="ECO:0000259" key="7">
    <source>
        <dbReference type="Pfam" id="PF10256"/>
    </source>
</evidence>
<evidence type="ECO:0000256" key="2">
    <source>
        <dbReference type="ARBA" id="ARBA00007732"/>
    </source>
</evidence>
<dbReference type="KEGG" id="btab:109037014"/>
<dbReference type="InterPro" id="IPR051371">
    <property type="entry name" value="Ras_palmitoyltransferase"/>
</dbReference>
<evidence type="ECO:0000256" key="4">
    <source>
        <dbReference type="ARBA" id="ARBA00018463"/>
    </source>
</evidence>
<evidence type="ECO:0000256" key="1">
    <source>
        <dbReference type="ARBA" id="ARBA00004406"/>
    </source>
</evidence>
<comment type="similarity">
    <text evidence="2">Belongs to the ERF4 family.</text>
</comment>
<evidence type="ECO:0000313" key="8">
    <source>
        <dbReference type="EMBL" id="CAH0395551.1"/>
    </source>
</evidence>
<evidence type="ECO:0000256" key="5">
    <source>
        <dbReference type="ARBA" id="ARBA00022824"/>
    </source>
</evidence>
<dbReference type="Proteomes" id="UP001152759">
    <property type="component" value="Chromosome 9"/>
</dbReference>
<accession>A0A9P0F7Q8</accession>
<keyword evidence="6" id="KW-0472">Membrane</keyword>